<evidence type="ECO:0000313" key="7">
    <source>
        <dbReference type="Proteomes" id="UP000316925"/>
    </source>
</evidence>
<feature type="domain" description="Enoyl reductase (ER)" evidence="5">
    <location>
        <begin position="15"/>
        <end position="364"/>
    </location>
</feature>
<comment type="cofactor">
    <cofactor evidence="4">
        <name>Zn(2+)</name>
        <dbReference type="ChEBI" id="CHEBI:29105"/>
    </cofactor>
</comment>
<dbReference type="AlphaFoldDB" id="A0A523YR61"/>
<dbReference type="InterPro" id="IPR013149">
    <property type="entry name" value="ADH-like_C"/>
</dbReference>
<evidence type="ECO:0000256" key="4">
    <source>
        <dbReference type="RuleBase" id="RU361277"/>
    </source>
</evidence>
<dbReference type="CDD" id="cd08231">
    <property type="entry name" value="MDR_TM0436_like"/>
    <property type="match status" value="1"/>
</dbReference>
<dbReference type="InterPro" id="IPR013154">
    <property type="entry name" value="ADH-like_N"/>
</dbReference>
<dbReference type="PANTHER" id="PTHR43401">
    <property type="entry name" value="L-THREONINE 3-DEHYDROGENASE"/>
    <property type="match status" value="1"/>
</dbReference>
<dbReference type="Gene3D" id="3.40.50.720">
    <property type="entry name" value="NAD(P)-binding Rossmann-like Domain"/>
    <property type="match status" value="1"/>
</dbReference>
<gene>
    <name evidence="6" type="ORF">E3J33_00870</name>
</gene>
<reference evidence="6 7" key="1">
    <citation type="submission" date="2019-03" db="EMBL/GenBank/DDBJ databases">
        <title>Metabolic potential of uncultured bacteria and archaea associated with petroleum seepage in deep-sea sediments.</title>
        <authorList>
            <person name="Dong X."/>
            <person name="Hubert C."/>
        </authorList>
    </citation>
    <scope>NUCLEOTIDE SEQUENCE [LARGE SCALE GENOMIC DNA]</scope>
    <source>
        <strain evidence="6">E29_bin28</strain>
    </source>
</reference>
<dbReference type="InterPro" id="IPR002328">
    <property type="entry name" value="ADH_Zn_CS"/>
</dbReference>
<dbReference type="Proteomes" id="UP000316925">
    <property type="component" value="Unassembled WGS sequence"/>
</dbReference>
<dbReference type="PANTHER" id="PTHR43401:SF2">
    <property type="entry name" value="L-THREONINE 3-DEHYDROGENASE"/>
    <property type="match status" value="1"/>
</dbReference>
<dbReference type="InterPro" id="IPR011032">
    <property type="entry name" value="GroES-like_sf"/>
</dbReference>
<name>A0A523YR61_UNCAE</name>
<dbReference type="InterPro" id="IPR036291">
    <property type="entry name" value="NAD(P)-bd_dom_sf"/>
</dbReference>
<accession>A0A523YR61</accession>
<dbReference type="GO" id="GO:0016491">
    <property type="term" value="F:oxidoreductase activity"/>
    <property type="evidence" value="ECO:0007669"/>
    <property type="project" value="UniProtKB-KW"/>
</dbReference>
<dbReference type="Pfam" id="PF08240">
    <property type="entry name" value="ADH_N"/>
    <property type="match status" value="1"/>
</dbReference>
<dbReference type="InterPro" id="IPR020843">
    <property type="entry name" value="ER"/>
</dbReference>
<dbReference type="SMART" id="SM00829">
    <property type="entry name" value="PKS_ER"/>
    <property type="match status" value="1"/>
</dbReference>
<organism evidence="6 7">
    <name type="scientific">Aerophobetes bacterium</name>
    <dbReference type="NCBI Taxonomy" id="2030807"/>
    <lineage>
        <taxon>Bacteria</taxon>
        <taxon>Candidatus Aerophobota</taxon>
    </lineage>
</organism>
<comment type="similarity">
    <text evidence="4">Belongs to the zinc-containing alcohol dehydrogenase family.</text>
</comment>
<keyword evidence="2 4" id="KW-0862">Zinc</keyword>
<dbReference type="InterPro" id="IPR050129">
    <property type="entry name" value="Zn_alcohol_dh"/>
</dbReference>
<sequence>MDKKGKVAVLDKVRGRFTVKEYPLPDVSPGTVLVRIEYCGVCGTDVHTYYGKLADAPFPVVLGHEIAGTIIDIGSQVKKDFLGKPVKVGDRIVLVPAIHCKKCYYCTLAKTPSKCLNMISYGFLPLKEPYFTGGYAEYLYFFHPKTEFFKIDAPGEVALFAEPLAIAIHAVDRAKIKPGQTAVIQGTGAIGLLTLICAKSSGATKVAVVGRRRKERLELAKELGADLTINMEETPEVKERIRIIKDFSATGYGVDVVFECAGVPQAFWEGIQYLRESATFCEVGHFTDTGKVEINPCKDILEKNITLEGIYDNEADHFARALPMLEKRIASFERMISHRLPLERLQEVIEAIAKGDEIDGRAIVKAVVQP</sequence>
<dbReference type="PROSITE" id="PS00059">
    <property type="entry name" value="ADH_ZINC"/>
    <property type="match status" value="1"/>
</dbReference>
<evidence type="ECO:0000313" key="6">
    <source>
        <dbReference type="EMBL" id="TET93996.1"/>
    </source>
</evidence>
<protein>
    <recommendedName>
        <fullName evidence="5">Enoyl reductase (ER) domain-containing protein</fullName>
    </recommendedName>
</protein>
<evidence type="ECO:0000256" key="1">
    <source>
        <dbReference type="ARBA" id="ARBA00022723"/>
    </source>
</evidence>
<proteinExistence type="inferred from homology"/>
<evidence type="ECO:0000259" key="5">
    <source>
        <dbReference type="SMART" id="SM00829"/>
    </source>
</evidence>
<dbReference type="GO" id="GO:0008270">
    <property type="term" value="F:zinc ion binding"/>
    <property type="evidence" value="ECO:0007669"/>
    <property type="project" value="InterPro"/>
</dbReference>
<keyword evidence="3" id="KW-0560">Oxidoreductase</keyword>
<dbReference type="SUPFAM" id="SSF51735">
    <property type="entry name" value="NAD(P)-binding Rossmann-fold domains"/>
    <property type="match status" value="1"/>
</dbReference>
<evidence type="ECO:0000256" key="2">
    <source>
        <dbReference type="ARBA" id="ARBA00022833"/>
    </source>
</evidence>
<dbReference type="Pfam" id="PF00107">
    <property type="entry name" value="ADH_zinc_N"/>
    <property type="match status" value="1"/>
</dbReference>
<dbReference type="SUPFAM" id="SSF50129">
    <property type="entry name" value="GroES-like"/>
    <property type="match status" value="1"/>
</dbReference>
<dbReference type="Gene3D" id="3.90.180.10">
    <property type="entry name" value="Medium-chain alcohol dehydrogenases, catalytic domain"/>
    <property type="match status" value="1"/>
</dbReference>
<comment type="caution">
    <text evidence="6">The sequence shown here is derived from an EMBL/GenBank/DDBJ whole genome shotgun (WGS) entry which is preliminary data.</text>
</comment>
<dbReference type="EMBL" id="SOIJ01000045">
    <property type="protein sequence ID" value="TET93996.1"/>
    <property type="molecule type" value="Genomic_DNA"/>
</dbReference>
<evidence type="ECO:0000256" key="3">
    <source>
        <dbReference type="ARBA" id="ARBA00023002"/>
    </source>
</evidence>
<keyword evidence="1 4" id="KW-0479">Metal-binding</keyword>